<gene>
    <name evidence="2" type="ORF">Nepgr_026374</name>
</gene>
<accession>A0AAD3T9J5</accession>
<name>A0AAD3T9J5_NEPGR</name>
<dbReference type="AlphaFoldDB" id="A0AAD3T9J5"/>
<feature type="region of interest" description="Disordered" evidence="1">
    <location>
        <begin position="1"/>
        <end position="52"/>
    </location>
</feature>
<comment type="caution">
    <text evidence="2">The sequence shown here is derived from an EMBL/GenBank/DDBJ whole genome shotgun (WGS) entry which is preliminary data.</text>
</comment>
<proteinExistence type="predicted"/>
<organism evidence="2 3">
    <name type="scientific">Nepenthes gracilis</name>
    <name type="common">Slender pitcher plant</name>
    <dbReference type="NCBI Taxonomy" id="150966"/>
    <lineage>
        <taxon>Eukaryota</taxon>
        <taxon>Viridiplantae</taxon>
        <taxon>Streptophyta</taxon>
        <taxon>Embryophyta</taxon>
        <taxon>Tracheophyta</taxon>
        <taxon>Spermatophyta</taxon>
        <taxon>Magnoliopsida</taxon>
        <taxon>eudicotyledons</taxon>
        <taxon>Gunneridae</taxon>
        <taxon>Pentapetalae</taxon>
        <taxon>Caryophyllales</taxon>
        <taxon>Nepenthaceae</taxon>
        <taxon>Nepenthes</taxon>
    </lineage>
</organism>
<protein>
    <submittedName>
        <fullName evidence="2">Uncharacterized protein</fullName>
    </submittedName>
</protein>
<reference evidence="2" key="1">
    <citation type="submission" date="2023-05" db="EMBL/GenBank/DDBJ databases">
        <title>Nepenthes gracilis genome sequencing.</title>
        <authorList>
            <person name="Fukushima K."/>
        </authorList>
    </citation>
    <scope>NUCLEOTIDE SEQUENCE</scope>
    <source>
        <strain evidence="2">SING2019-196</strain>
    </source>
</reference>
<dbReference type="EMBL" id="BSYO01000028">
    <property type="protein sequence ID" value="GMH24531.1"/>
    <property type="molecule type" value="Genomic_DNA"/>
</dbReference>
<keyword evidence="3" id="KW-1185">Reference proteome</keyword>
<evidence type="ECO:0000313" key="2">
    <source>
        <dbReference type="EMBL" id="GMH24531.1"/>
    </source>
</evidence>
<evidence type="ECO:0000313" key="3">
    <source>
        <dbReference type="Proteomes" id="UP001279734"/>
    </source>
</evidence>
<sequence length="68" mass="7609">MPTSVDRRRATILHENGATEDSIGIMAKGHREDEGTDEMSHPPKLCLNHPTHMPAHELSRRLLGGGRW</sequence>
<feature type="compositionally biased region" description="Basic and acidic residues" evidence="1">
    <location>
        <begin position="29"/>
        <end position="41"/>
    </location>
</feature>
<dbReference type="Proteomes" id="UP001279734">
    <property type="component" value="Unassembled WGS sequence"/>
</dbReference>
<evidence type="ECO:0000256" key="1">
    <source>
        <dbReference type="SAM" id="MobiDB-lite"/>
    </source>
</evidence>